<keyword evidence="2" id="KW-0812">Transmembrane</keyword>
<dbReference type="EMBL" id="CP147244">
    <property type="protein sequence ID" value="WYJ99296.1"/>
    <property type="molecule type" value="Genomic_DNA"/>
</dbReference>
<keyword evidence="2" id="KW-1133">Transmembrane helix</keyword>
<dbReference type="InterPro" id="IPR008756">
    <property type="entry name" value="Peptidase_M56"/>
</dbReference>
<feature type="transmembrane region" description="Helical" evidence="2">
    <location>
        <begin position="6"/>
        <end position="27"/>
    </location>
</feature>
<reference evidence="4 5" key="2">
    <citation type="submission" date="2024-03" db="EMBL/GenBank/DDBJ databases">
        <title>The Genome Sequence of Enterococcus sp. DIV0205d.</title>
        <authorList>
            <consortium name="The Broad Institute Genomics Platform"/>
            <consortium name="The Broad Institute Microbial Omics Core"/>
            <consortium name="The Broad Institute Genomic Center for Infectious Diseases"/>
            <person name="Earl A."/>
            <person name="Manson A."/>
            <person name="Gilmore M."/>
            <person name="Schwartman J."/>
            <person name="Shea T."/>
            <person name="Abouelleil A."/>
            <person name="Cao P."/>
            <person name="Chapman S."/>
            <person name="Cusick C."/>
            <person name="Young S."/>
            <person name="Neafsey D."/>
            <person name="Nusbaum C."/>
            <person name="Birren B."/>
        </authorList>
    </citation>
    <scope>NUCLEOTIDE SEQUENCE [LARGE SCALE GENOMIC DNA]</scope>
    <source>
        <strain evidence="4 5">7F3_DIV0205</strain>
    </source>
</reference>
<dbReference type="Pfam" id="PF05569">
    <property type="entry name" value="Peptidase_M56"/>
    <property type="match status" value="1"/>
</dbReference>
<evidence type="ECO:0000259" key="3">
    <source>
        <dbReference type="Pfam" id="PF05569"/>
    </source>
</evidence>
<feature type="compositionally biased region" description="Basic and acidic residues" evidence="1">
    <location>
        <begin position="349"/>
        <end position="360"/>
    </location>
</feature>
<dbReference type="PANTHER" id="PTHR34978:SF3">
    <property type="entry name" value="SLR0241 PROTEIN"/>
    <property type="match status" value="1"/>
</dbReference>
<evidence type="ECO:0000313" key="5">
    <source>
        <dbReference type="Proteomes" id="UP000194948"/>
    </source>
</evidence>
<dbReference type="Proteomes" id="UP000194948">
    <property type="component" value="Chromosome"/>
</dbReference>
<sequence>MITERILNLLISLSISGSILFGIWMIVRLFLKKKVSRRFHYYLLLIVLLRFMLPFSLNQSFVGMLFSSIKSSPIYEMIYGSEVKRKPSVFVGDNVVFNDNIIMGRKNQTIAPYILYIWLAITVALMVQKITKYQSFAKYIKADWQAVDNPDIIDILSDICEDKNITTPIDLYTTPLVSSPLLLGVKKNYIVLPHEDLTQEQLYSILSHEVTHYQNKDIFYKWFMQIIVCIHWFNPVVYSIEKIMNQECEYACDEATTRSFTNEERYHYGNTLIEMASSPGRYSEKVASITLYENNKEIKKRLESILLYQKIKRPKRITTLLSIIGLTFTAFILGAAIPPSKVAPSENKPITDIETKDSSDSKPLGRPLS</sequence>
<feature type="transmembrane region" description="Helical" evidence="2">
    <location>
        <begin position="110"/>
        <end position="127"/>
    </location>
</feature>
<evidence type="ECO:0000256" key="1">
    <source>
        <dbReference type="SAM" id="MobiDB-lite"/>
    </source>
</evidence>
<proteinExistence type="predicted"/>
<feature type="transmembrane region" description="Helical" evidence="2">
    <location>
        <begin position="317"/>
        <end position="337"/>
    </location>
</feature>
<name>A0AAQ3W5P3_9ENTE</name>
<keyword evidence="2" id="KW-0472">Membrane</keyword>
<keyword evidence="5" id="KW-1185">Reference proteome</keyword>
<accession>A0AAQ3W5P3</accession>
<reference evidence="5" key="1">
    <citation type="submission" date="2017-05" db="EMBL/GenBank/DDBJ databases">
        <title>The Genome Sequence of EEnterococcus faecalis 9F2_4866.</title>
        <authorList>
            <consortium name="The Broad Institute Genomics Platform"/>
            <consortium name="The Broad Institute Genomic Center for Infectious Diseases"/>
            <person name="Earl A."/>
            <person name="Manson A."/>
            <person name="Schwartman J."/>
            <person name="Gilmore M."/>
            <person name="Abouelleil A."/>
            <person name="Cao P."/>
            <person name="Chapman S."/>
            <person name="Cusick C."/>
            <person name="Shea T."/>
            <person name="Young S."/>
            <person name="Neafsey D."/>
            <person name="Nusbaum C."/>
            <person name="Birren B."/>
        </authorList>
    </citation>
    <scope>NUCLEOTIDE SEQUENCE [LARGE SCALE GENOMIC DNA]</scope>
    <source>
        <strain evidence="5">7F3_DIV0205</strain>
    </source>
</reference>
<feature type="region of interest" description="Disordered" evidence="1">
    <location>
        <begin position="341"/>
        <end position="369"/>
    </location>
</feature>
<dbReference type="PANTHER" id="PTHR34978">
    <property type="entry name" value="POSSIBLE SENSOR-TRANSDUCER PROTEIN BLAR"/>
    <property type="match status" value="1"/>
</dbReference>
<feature type="transmembrane region" description="Helical" evidence="2">
    <location>
        <begin position="39"/>
        <end position="57"/>
    </location>
</feature>
<evidence type="ECO:0000256" key="2">
    <source>
        <dbReference type="SAM" id="Phobius"/>
    </source>
</evidence>
<dbReference type="InterPro" id="IPR052173">
    <property type="entry name" value="Beta-lactam_resp_regulator"/>
</dbReference>
<dbReference type="CDD" id="cd07341">
    <property type="entry name" value="M56_BlaR1_MecR1_like"/>
    <property type="match status" value="1"/>
</dbReference>
<organism evidence="4 5">
    <name type="scientific">Candidatus Enterococcus palustris</name>
    <dbReference type="NCBI Taxonomy" id="1834189"/>
    <lineage>
        <taxon>Bacteria</taxon>
        <taxon>Bacillati</taxon>
        <taxon>Bacillota</taxon>
        <taxon>Bacilli</taxon>
        <taxon>Lactobacillales</taxon>
        <taxon>Enterococcaceae</taxon>
        <taxon>Enterococcus</taxon>
    </lineage>
</organism>
<gene>
    <name evidence="4" type="ORF">A5821_000373</name>
</gene>
<feature type="domain" description="Peptidase M56" evidence="3">
    <location>
        <begin position="10"/>
        <end position="305"/>
    </location>
</feature>
<protein>
    <recommendedName>
        <fullName evidence="3">Peptidase M56 domain-containing protein</fullName>
    </recommendedName>
</protein>
<dbReference type="AlphaFoldDB" id="A0AAQ3W5P3"/>
<evidence type="ECO:0000313" key="4">
    <source>
        <dbReference type="EMBL" id="WYJ99296.1"/>
    </source>
</evidence>